<proteinExistence type="predicted"/>
<evidence type="ECO:0008006" key="4">
    <source>
        <dbReference type="Google" id="ProtNLM"/>
    </source>
</evidence>
<keyword evidence="3" id="KW-1185">Reference proteome</keyword>
<keyword evidence="1" id="KW-1133">Transmembrane helix</keyword>
<comment type="caution">
    <text evidence="2">The sequence shown here is derived from an EMBL/GenBank/DDBJ whole genome shotgun (WGS) entry which is preliminary data.</text>
</comment>
<dbReference type="RefSeq" id="WP_398656691.1">
    <property type="nucleotide sequence ID" value="NZ_JBITDC010000005.1"/>
</dbReference>
<dbReference type="Proteomes" id="UP001612415">
    <property type="component" value="Unassembled WGS sequence"/>
</dbReference>
<reference evidence="2 3" key="1">
    <citation type="submission" date="2024-10" db="EMBL/GenBank/DDBJ databases">
        <title>The Natural Products Discovery Center: Release of the First 8490 Sequenced Strains for Exploring Actinobacteria Biosynthetic Diversity.</title>
        <authorList>
            <person name="Kalkreuter E."/>
            <person name="Kautsar S.A."/>
            <person name="Yang D."/>
            <person name="Bader C.D."/>
            <person name="Teijaro C.N."/>
            <person name="Fluegel L."/>
            <person name="Davis C.M."/>
            <person name="Simpson J.R."/>
            <person name="Lauterbach L."/>
            <person name="Steele A.D."/>
            <person name="Gui C."/>
            <person name="Meng S."/>
            <person name="Li G."/>
            <person name="Viehrig K."/>
            <person name="Ye F."/>
            <person name="Su P."/>
            <person name="Kiefer A.F."/>
            <person name="Nichols A."/>
            <person name="Cepeda A.J."/>
            <person name="Yan W."/>
            <person name="Fan B."/>
            <person name="Jiang Y."/>
            <person name="Adhikari A."/>
            <person name="Zheng C.-J."/>
            <person name="Schuster L."/>
            <person name="Cowan T.M."/>
            <person name="Smanski M.J."/>
            <person name="Chevrette M.G."/>
            <person name="De Carvalho L.P.S."/>
            <person name="Shen B."/>
        </authorList>
    </citation>
    <scope>NUCLEOTIDE SEQUENCE [LARGE SCALE GENOMIC DNA]</scope>
    <source>
        <strain evidence="2 3">NPDC051599</strain>
    </source>
</reference>
<organism evidence="2 3">
    <name type="scientific">Streptomyces cellulosae</name>
    <dbReference type="NCBI Taxonomy" id="1968"/>
    <lineage>
        <taxon>Bacteria</taxon>
        <taxon>Bacillati</taxon>
        <taxon>Actinomycetota</taxon>
        <taxon>Actinomycetes</taxon>
        <taxon>Kitasatosporales</taxon>
        <taxon>Streptomycetaceae</taxon>
        <taxon>Streptomyces</taxon>
    </lineage>
</organism>
<dbReference type="EMBL" id="JBITDC010000005">
    <property type="protein sequence ID" value="MFI5675898.1"/>
    <property type="molecule type" value="Genomic_DNA"/>
</dbReference>
<evidence type="ECO:0000313" key="2">
    <source>
        <dbReference type="EMBL" id="MFI5675898.1"/>
    </source>
</evidence>
<feature type="transmembrane region" description="Helical" evidence="1">
    <location>
        <begin position="48"/>
        <end position="65"/>
    </location>
</feature>
<keyword evidence="1" id="KW-0812">Transmembrane</keyword>
<accession>A0ABW7Y1N5</accession>
<feature type="transmembrane region" description="Helical" evidence="1">
    <location>
        <begin position="97"/>
        <end position="116"/>
    </location>
</feature>
<evidence type="ECO:0000256" key="1">
    <source>
        <dbReference type="SAM" id="Phobius"/>
    </source>
</evidence>
<evidence type="ECO:0000313" key="3">
    <source>
        <dbReference type="Proteomes" id="UP001612415"/>
    </source>
</evidence>
<name>A0ABW7Y1N5_STRCE</name>
<feature type="transmembrane region" description="Helical" evidence="1">
    <location>
        <begin position="72"/>
        <end position="91"/>
    </location>
</feature>
<protein>
    <recommendedName>
        <fullName evidence="4">Prepilin type IV endopeptidase peptidase domain-containing protein</fullName>
    </recommendedName>
</protein>
<sequence length="118" mass="11920">MSPSPLLVVPAALWTVVAGAAVIAAIVLAGRREPASVGWNPFGRDFPVGASAAIAGYAVAAAVRGQFSLRDAALGFLWPAMAASALVYVAGRHDRPLPRWAGPVFAAAGAALYGALPL</sequence>
<keyword evidence="1" id="KW-0472">Membrane</keyword>
<gene>
    <name evidence="2" type="ORF">ACIA8P_14650</name>
</gene>